<dbReference type="RefSeq" id="WP_135649677.1">
    <property type="nucleotide sequence ID" value="NZ_RQGF01000028.1"/>
</dbReference>
<protein>
    <submittedName>
        <fullName evidence="1">RNA polymerase</fullName>
    </submittedName>
</protein>
<dbReference type="Gene3D" id="1.10.150.20">
    <property type="entry name" value="5' to 3' exonuclease, C-terminal subdomain"/>
    <property type="match status" value="1"/>
</dbReference>
<organism evidence="1 2">
    <name type="scientific">Leptospira sarikeiensis</name>
    <dbReference type="NCBI Taxonomy" id="2484943"/>
    <lineage>
        <taxon>Bacteria</taxon>
        <taxon>Pseudomonadati</taxon>
        <taxon>Spirochaetota</taxon>
        <taxon>Spirochaetia</taxon>
        <taxon>Leptospirales</taxon>
        <taxon>Leptospiraceae</taxon>
        <taxon>Leptospira</taxon>
    </lineage>
</organism>
<comment type="caution">
    <text evidence="1">The sequence shown here is derived from an EMBL/GenBank/DDBJ whole genome shotgun (WGS) entry which is preliminary data.</text>
</comment>
<gene>
    <name evidence="1" type="ORF">EHQ64_11745</name>
</gene>
<sequence>MKEKKKIEDENFPKGLAAPALRALANHGIHSLQQLSKYSKKEIAELHGIGKNAILLLRKSLKEIGKDFKGS</sequence>
<reference evidence="1" key="1">
    <citation type="journal article" date="2019" name="PLoS Negl. Trop. Dis.">
        <title>Revisiting the worldwide diversity of Leptospira species in the environment.</title>
        <authorList>
            <person name="Vincent A.T."/>
            <person name="Schiettekatte O."/>
            <person name="Bourhy P."/>
            <person name="Veyrier F.J."/>
            <person name="Picardeau M."/>
        </authorList>
    </citation>
    <scope>NUCLEOTIDE SEQUENCE [LARGE SCALE GENOMIC DNA]</scope>
    <source>
        <strain evidence="1">201702455</strain>
    </source>
</reference>
<evidence type="ECO:0000313" key="2">
    <source>
        <dbReference type="Proteomes" id="UP000297762"/>
    </source>
</evidence>
<accession>A0A4R9K7C9</accession>
<dbReference type="Proteomes" id="UP000297762">
    <property type="component" value="Unassembled WGS sequence"/>
</dbReference>
<dbReference type="AlphaFoldDB" id="A0A4R9K7C9"/>
<keyword evidence="2" id="KW-1185">Reference proteome</keyword>
<evidence type="ECO:0000313" key="1">
    <source>
        <dbReference type="EMBL" id="TGL60504.1"/>
    </source>
</evidence>
<dbReference type="OrthoDB" id="7950977at2"/>
<name>A0A4R9K7C9_9LEPT</name>
<dbReference type="SUPFAM" id="SSF47789">
    <property type="entry name" value="C-terminal domain of RNA polymerase alpha subunit"/>
    <property type="match status" value="1"/>
</dbReference>
<dbReference type="EMBL" id="RQGF01000028">
    <property type="protein sequence ID" value="TGL60504.1"/>
    <property type="molecule type" value="Genomic_DNA"/>
</dbReference>
<proteinExistence type="predicted"/>